<dbReference type="AlphaFoldDB" id="A0A921ZVS3"/>
<feature type="chain" id="PRO_5037688533" evidence="1">
    <location>
        <begin position="20"/>
        <end position="396"/>
    </location>
</feature>
<dbReference type="Proteomes" id="UP000791440">
    <property type="component" value="Unassembled WGS sequence"/>
</dbReference>
<evidence type="ECO:0000313" key="3">
    <source>
        <dbReference type="Proteomes" id="UP000791440"/>
    </source>
</evidence>
<name>A0A921ZVS3_MANSE</name>
<protein>
    <submittedName>
        <fullName evidence="2">Uncharacterized protein</fullName>
    </submittedName>
</protein>
<gene>
    <name evidence="2" type="ORF">O3G_MSEX014463</name>
</gene>
<dbReference type="EMBL" id="JH669150">
    <property type="protein sequence ID" value="KAG6464366.1"/>
    <property type="molecule type" value="Genomic_DNA"/>
</dbReference>
<organism evidence="2 3">
    <name type="scientific">Manduca sexta</name>
    <name type="common">Tobacco hawkmoth</name>
    <name type="synonym">Tobacco hornworm</name>
    <dbReference type="NCBI Taxonomy" id="7130"/>
    <lineage>
        <taxon>Eukaryota</taxon>
        <taxon>Metazoa</taxon>
        <taxon>Ecdysozoa</taxon>
        <taxon>Arthropoda</taxon>
        <taxon>Hexapoda</taxon>
        <taxon>Insecta</taxon>
        <taxon>Pterygota</taxon>
        <taxon>Neoptera</taxon>
        <taxon>Endopterygota</taxon>
        <taxon>Lepidoptera</taxon>
        <taxon>Glossata</taxon>
        <taxon>Ditrysia</taxon>
        <taxon>Bombycoidea</taxon>
        <taxon>Sphingidae</taxon>
        <taxon>Sphinginae</taxon>
        <taxon>Sphingini</taxon>
        <taxon>Manduca</taxon>
    </lineage>
</organism>
<accession>A0A921ZVS3</accession>
<sequence length="396" mass="45376">MVYYLKIIITLFSIRTVLPMALLNASPYFLNSGSNTDIANYIASKNYVQNKNTLPKVSLIKNDDTDVIYVLSQLSDEDLLRLLNEQPNKTEYDLIDLVQMADKPQLHKKNVDPKKVFTGRNRVVNSNNLEKTYKKRFSKMPLNIISQNPVFRLENKEVDPFISNHNSESKYAAVQKIKNLLFSRPQKENSEEDTVDEEKKEMLFEILVGQLKSLCCKRDTMKTNHEPKKIQIKSLLTELISKNIYDKVDSLQTKYLQLAAPSTNEYMFLVINDEIKTNDSEELVSVDPESIENNSSVLILGPITSSLSDTQLKLIMNRISSEFVKPEYLPLLQQLSAGVFNKKKLIKSVISGPDTRRYIKPHRCNHQSKLAKVYGGPKWIVCTGYLNLNTPSLYDK</sequence>
<comment type="caution">
    <text evidence="2">The sequence shown here is derived from an EMBL/GenBank/DDBJ whole genome shotgun (WGS) entry which is preliminary data.</text>
</comment>
<reference evidence="2" key="2">
    <citation type="submission" date="2020-12" db="EMBL/GenBank/DDBJ databases">
        <authorList>
            <person name="Kanost M."/>
        </authorList>
    </citation>
    <scope>NUCLEOTIDE SEQUENCE</scope>
</reference>
<keyword evidence="1" id="KW-0732">Signal</keyword>
<evidence type="ECO:0000313" key="2">
    <source>
        <dbReference type="EMBL" id="KAG6464366.1"/>
    </source>
</evidence>
<evidence type="ECO:0000256" key="1">
    <source>
        <dbReference type="SAM" id="SignalP"/>
    </source>
</evidence>
<proteinExistence type="predicted"/>
<feature type="signal peptide" evidence="1">
    <location>
        <begin position="1"/>
        <end position="19"/>
    </location>
</feature>
<reference evidence="2" key="1">
    <citation type="journal article" date="2016" name="Insect Biochem. Mol. Biol.">
        <title>Multifaceted biological insights from a draft genome sequence of the tobacco hornworm moth, Manduca sexta.</title>
        <authorList>
            <person name="Kanost M.R."/>
            <person name="Arrese E.L."/>
            <person name="Cao X."/>
            <person name="Chen Y.R."/>
            <person name="Chellapilla S."/>
            <person name="Goldsmith M.R."/>
            <person name="Grosse-Wilde E."/>
            <person name="Heckel D.G."/>
            <person name="Herndon N."/>
            <person name="Jiang H."/>
            <person name="Papanicolaou A."/>
            <person name="Qu J."/>
            <person name="Soulages J.L."/>
            <person name="Vogel H."/>
            <person name="Walters J."/>
            <person name="Waterhouse R.M."/>
            <person name="Ahn S.J."/>
            <person name="Almeida F.C."/>
            <person name="An C."/>
            <person name="Aqrawi P."/>
            <person name="Bretschneider A."/>
            <person name="Bryant W.B."/>
            <person name="Bucks S."/>
            <person name="Chao H."/>
            <person name="Chevignon G."/>
            <person name="Christen J.M."/>
            <person name="Clarke D.F."/>
            <person name="Dittmer N.T."/>
            <person name="Ferguson L.C.F."/>
            <person name="Garavelou S."/>
            <person name="Gordon K.H.J."/>
            <person name="Gunaratna R.T."/>
            <person name="Han Y."/>
            <person name="Hauser F."/>
            <person name="He Y."/>
            <person name="Heidel-Fischer H."/>
            <person name="Hirsh A."/>
            <person name="Hu Y."/>
            <person name="Jiang H."/>
            <person name="Kalra D."/>
            <person name="Klinner C."/>
            <person name="Konig C."/>
            <person name="Kovar C."/>
            <person name="Kroll A.R."/>
            <person name="Kuwar S.S."/>
            <person name="Lee S.L."/>
            <person name="Lehman R."/>
            <person name="Li K."/>
            <person name="Li Z."/>
            <person name="Liang H."/>
            <person name="Lovelace S."/>
            <person name="Lu Z."/>
            <person name="Mansfield J.H."/>
            <person name="McCulloch K.J."/>
            <person name="Mathew T."/>
            <person name="Morton B."/>
            <person name="Muzny D.M."/>
            <person name="Neunemann D."/>
            <person name="Ongeri F."/>
            <person name="Pauchet Y."/>
            <person name="Pu L.L."/>
            <person name="Pyrousis I."/>
            <person name="Rao X.J."/>
            <person name="Redding A."/>
            <person name="Roesel C."/>
            <person name="Sanchez-Gracia A."/>
            <person name="Schaack S."/>
            <person name="Shukla A."/>
            <person name="Tetreau G."/>
            <person name="Wang Y."/>
            <person name="Xiong G.H."/>
            <person name="Traut W."/>
            <person name="Walsh T.K."/>
            <person name="Worley K.C."/>
            <person name="Wu D."/>
            <person name="Wu W."/>
            <person name="Wu Y.Q."/>
            <person name="Zhang X."/>
            <person name="Zou Z."/>
            <person name="Zucker H."/>
            <person name="Briscoe A.D."/>
            <person name="Burmester T."/>
            <person name="Clem R.J."/>
            <person name="Feyereisen R."/>
            <person name="Grimmelikhuijzen C.J.P."/>
            <person name="Hamodrakas S.J."/>
            <person name="Hansson B.S."/>
            <person name="Huguet E."/>
            <person name="Jermiin L.S."/>
            <person name="Lan Q."/>
            <person name="Lehman H.K."/>
            <person name="Lorenzen M."/>
            <person name="Merzendorfer H."/>
            <person name="Michalopoulos I."/>
            <person name="Morton D.B."/>
            <person name="Muthukrishnan S."/>
            <person name="Oakeshott J.G."/>
            <person name="Palmer W."/>
            <person name="Park Y."/>
            <person name="Passarelli A.L."/>
            <person name="Rozas J."/>
            <person name="Schwartz L.M."/>
            <person name="Smith W."/>
            <person name="Southgate A."/>
            <person name="Vilcinskas A."/>
            <person name="Vogt R."/>
            <person name="Wang P."/>
            <person name="Werren J."/>
            <person name="Yu X.Q."/>
            <person name="Zhou J.J."/>
            <person name="Brown S.J."/>
            <person name="Scherer S.E."/>
            <person name="Richards S."/>
            <person name="Blissard G.W."/>
        </authorList>
    </citation>
    <scope>NUCLEOTIDE SEQUENCE</scope>
</reference>
<keyword evidence="3" id="KW-1185">Reference proteome</keyword>